<proteinExistence type="predicted"/>
<accession>A0A2A7SBJ0</accession>
<evidence type="ECO:0000313" key="3">
    <source>
        <dbReference type="Proteomes" id="UP000220629"/>
    </source>
</evidence>
<organism evidence="1 3">
    <name type="scientific">Burkholderia gladioli</name>
    <name type="common">Pseudomonas marginata</name>
    <name type="synonym">Phytomonas marginata</name>
    <dbReference type="NCBI Taxonomy" id="28095"/>
    <lineage>
        <taxon>Bacteria</taxon>
        <taxon>Pseudomonadati</taxon>
        <taxon>Pseudomonadota</taxon>
        <taxon>Betaproteobacteria</taxon>
        <taxon>Burkholderiales</taxon>
        <taxon>Burkholderiaceae</taxon>
        <taxon>Burkholderia</taxon>
    </lineage>
</organism>
<reference evidence="1" key="2">
    <citation type="submission" date="2017-09" db="EMBL/GenBank/DDBJ databases">
        <title>FDA dAtabase for Regulatory Grade micrObial Sequences (FDA-ARGOS): Supporting development and validation of Infectious Disease Dx tests.</title>
        <authorList>
            <person name="Minogue T."/>
            <person name="Wolcott M."/>
            <person name="Wasieloski L."/>
            <person name="Aguilar W."/>
            <person name="Moore D."/>
            <person name="Tallon L.J."/>
            <person name="Sadzewicz L."/>
            <person name="Ott S."/>
            <person name="Zhao X."/>
            <person name="Nagaraj S."/>
            <person name="Vavikolanu K."/>
            <person name="Aluvathingal J."/>
            <person name="Nadendla S."/>
            <person name="Sichtig H."/>
        </authorList>
    </citation>
    <scope>NUCLEOTIDE SEQUENCE</scope>
    <source>
        <strain evidence="1">FDAARGOS_390</strain>
    </source>
</reference>
<reference evidence="3" key="1">
    <citation type="submission" date="2017-09" db="EMBL/GenBank/DDBJ databases">
        <title>FDA dAtabase for Regulatory Grade micrObial Sequences (FDA-ARGOS): Supporting development and validation of Infectious Disease Dx tests.</title>
        <authorList>
            <person name="Minogue T."/>
            <person name="Wolcott M."/>
            <person name="Wasieloski L."/>
            <person name="Aguilar W."/>
            <person name="Moore D."/>
            <person name="Tallon L."/>
            <person name="Sadzewicz L."/>
            <person name="Ott S."/>
            <person name="Zhao X."/>
            <person name="Nagaraj S."/>
            <person name="Vavikolanu K."/>
            <person name="Aluvathingal J."/>
            <person name="Nadendla S."/>
            <person name="Sichtig H."/>
        </authorList>
    </citation>
    <scope>NUCLEOTIDE SEQUENCE [LARGE SCALE GENOMIC DNA]</scope>
    <source>
        <strain evidence="3">FDAARGOS_390</strain>
    </source>
</reference>
<gene>
    <name evidence="1" type="ORF">CRM94_16430</name>
    <name evidence="2" type="ORF">NYZ96_35425</name>
</gene>
<dbReference type="EMBL" id="PDDY01000002">
    <property type="protein sequence ID" value="PEH40590.1"/>
    <property type="molecule type" value="Genomic_DNA"/>
</dbReference>
<dbReference type="RefSeq" id="WP_098153292.1">
    <property type="nucleotide sequence ID" value="NZ_CADEWH010000019.1"/>
</dbReference>
<name>A0A2A7SBJ0_BURGA</name>
<protein>
    <submittedName>
        <fullName evidence="1">Uncharacterized protein</fullName>
    </submittedName>
</protein>
<evidence type="ECO:0000313" key="2">
    <source>
        <dbReference type="EMBL" id="UWX75463.1"/>
    </source>
</evidence>
<dbReference type="Proteomes" id="UP001059745">
    <property type="component" value="Plasmid unnamed2"/>
</dbReference>
<evidence type="ECO:0000313" key="4">
    <source>
        <dbReference type="Proteomes" id="UP001059745"/>
    </source>
</evidence>
<evidence type="ECO:0000313" key="1">
    <source>
        <dbReference type="EMBL" id="PEH40590.1"/>
    </source>
</evidence>
<dbReference type="EMBL" id="CP104217">
    <property type="protein sequence ID" value="UWX75463.1"/>
    <property type="molecule type" value="Genomic_DNA"/>
</dbReference>
<geneLocation type="plasmid" evidence="2 4">
    <name>unnamed2</name>
</geneLocation>
<dbReference type="Proteomes" id="UP000220629">
    <property type="component" value="Unassembled WGS sequence"/>
</dbReference>
<sequence length="92" mass="10200">MRGLDIRVAFVMAKLALITDPTREDLFFVLMDAQAQGWYDEQAGETLPVMFADEPMLREAWMLGAKSAEIDDEIASCDCCNDGTGDPCPLHD</sequence>
<reference evidence="2" key="3">
    <citation type="submission" date="2022-09" db="EMBL/GenBank/DDBJ databases">
        <title>Genomic of Burkholderia gladioli.</title>
        <authorList>
            <person name="Wu H."/>
        </authorList>
    </citation>
    <scope>NUCLEOTIDE SEQUENCE</scope>
    <source>
        <strain evidence="2">ZN-S4</strain>
        <plasmid evidence="2">unnamed2</plasmid>
    </source>
</reference>
<keyword evidence="2" id="KW-0614">Plasmid</keyword>
<dbReference type="AlphaFoldDB" id="A0A2A7SBJ0"/>